<dbReference type="Proteomes" id="UP000198462">
    <property type="component" value="Unassembled WGS sequence"/>
</dbReference>
<dbReference type="InterPro" id="IPR002480">
    <property type="entry name" value="DAHP_synth_2"/>
</dbReference>
<keyword evidence="6" id="KW-1185">Reference proteome</keyword>
<evidence type="ECO:0000313" key="5">
    <source>
        <dbReference type="EMBL" id="OWV33952.1"/>
    </source>
</evidence>
<proteinExistence type="inferred from homology"/>
<feature type="binding site" evidence="3">
    <location>
        <position position="427"/>
    </location>
    <ligand>
        <name>Mn(2+)</name>
        <dbReference type="ChEBI" id="CHEBI:29035"/>
    </ligand>
</feature>
<feature type="binding site" evidence="3">
    <location>
        <position position="355"/>
    </location>
    <ligand>
        <name>Mn(2+)</name>
        <dbReference type="ChEBI" id="CHEBI:29035"/>
    </ligand>
</feature>
<dbReference type="SUPFAM" id="SSF51569">
    <property type="entry name" value="Aldolase"/>
    <property type="match status" value="1"/>
</dbReference>
<dbReference type="InterPro" id="IPR013785">
    <property type="entry name" value="Aldolase_TIM"/>
</dbReference>
<feature type="binding site" evidence="3">
    <location>
        <position position="397"/>
    </location>
    <ligand>
        <name>Mn(2+)</name>
        <dbReference type="ChEBI" id="CHEBI:29035"/>
    </ligand>
</feature>
<evidence type="ECO:0000313" key="6">
    <source>
        <dbReference type="Proteomes" id="UP000198462"/>
    </source>
</evidence>
<evidence type="ECO:0000256" key="3">
    <source>
        <dbReference type="PIRSR" id="PIRSR602480-1"/>
    </source>
</evidence>
<dbReference type="EC" id="2.5.1.54" evidence="4"/>
<reference evidence="6" key="1">
    <citation type="submission" date="2017-05" db="EMBL/GenBank/DDBJ databases">
        <authorList>
            <person name="Lin X."/>
        </authorList>
    </citation>
    <scope>NUCLEOTIDE SEQUENCE [LARGE SCALE GENOMIC DNA]</scope>
    <source>
        <strain evidence="6">JLT2012</strain>
    </source>
</reference>
<comment type="catalytic activity">
    <reaction evidence="4">
        <text>D-erythrose 4-phosphate + phosphoenolpyruvate + H2O = 7-phospho-2-dehydro-3-deoxy-D-arabino-heptonate + phosphate</text>
        <dbReference type="Rhea" id="RHEA:14717"/>
        <dbReference type="ChEBI" id="CHEBI:15377"/>
        <dbReference type="ChEBI" id="CHEBI:16897"/>
        <dbReference type="ChEBI" id="CHEBI:43474"/>
        <dbReference type="ChEBI" id="CHEBI:58394"/>
        <dbReference type="ChEBI" id="CHEBI:58702"/>
        <dbReference type="EC" id="2.5.1.54"/>
    </reaction>
</comment>
<name>A0A219B6E1_9SPHN</name>
<feature type="binding site" evidence="3">
    <location>
        <position position="71"/>
    </location>
    <ligand>
        <name>Mn(2+)</name>
        <dbReference type="ChEBI" id="CHEBI:29035"/>
    </ligand>
</feature>
<keyword evidence="3" id="KW-0104">Cadmium</keyword>
<dbReference type="STRING" id="1234595.C725_0556"/>
<feature type="binding site" evidence="3">
    <location>
        <position position="323"/>
    </location>
    <ligand>
        <name>phosphoenolpyruvate</name>
        <dbReference type="ChEBI" id="CHEBI:58702"/>
    </ligand>
</feature>
<dbReference type="Gene3D" id="3.20.20.70">
    <property type="entry name" value="Aldolase class I"/>
    <property type="match status" value="1"/>
</dbReference>
<organism evidence="5 6">
    <name type="scientific">Pacificimonas flava</name>
    <dbReference type="NCBI Taxonomy" id="1234595"/>
    <lineage>
        <taxon>Bacteria</taxon>
        <taxon>Pseudomonadati</taxon>
        <taxon>Pseudomonadota</taxon>
        <taxon>Alphaproteobacteria</taxon>
        <taxon>Sphingomonadales</taxon>
        <taxon>Sphingosinicellaceae</taxon>
        <taxon>Pacificimonas</taxon>
    </lineage>
</organism>
<comment type="similarity">
    <text evidence="1 4">Belongs to the class-II DAHP synthase family.</text>
</comment>
<dbReference type="EMBL" id="NFZT01000001">
    <property type="protein sequence ID" value="OWV33952.1"/>
    <property type="molecule type" value="Genomic_DNA"/>
</dbReference>
<dbReference type="PANTHER" id="PTHR21337:SF0">
    <property type="entry name" value="PHOSPHO-2-DEHYDRO-3-DEOXYHEPTONATE ALDOLASE"/>
    <property type="match status" value="1"/>
</dbReference>
<dbReference type="NCBIfam" id="TIGR01358">
    <property type="entry name" value="DAHP_synth_II"/>
    <property type="match status" value="1"/>
</dbReference>
<sequence>MTEVSNWQPGSWRNFEARQLPSYPDTAALAEAEQLLGTYPPLVFAGEARQLREDLAEVAGGKAFLLQGGDCAESFAEFHPNNIRDTFRVLLQMAVILTFGSKMPVVKVGRMAGQFAKPRSADMEEQGGQSLPSYRGDIVNDITFEEGGRKPNPERMLRAYMQAAATLNLLRALAQGGYANLHQVHRWNLDFVGQSAGEKYREVASRIGDALDFMAACGVDPDSVPQLHGTDFYTSHEALLLGYEQAMTRQDSLTGKWYDTSAHLLWIGDRTRFSGSAHVEFLRGVGNPVAMKCGPSLEPDDLIRLIDTLNPDNDPGRLTLISRFGHDKVEEGLSKLVRRVKAEGRSVVWSCDPMHGNTIKSGSGFKTRPFERILSEVSSFFAVHRAEGTHAGGIHCEMTGQNVTECTGGAAAITDETLADRYHTHCDPRLNASQSIELAFLLAENIRTELEKDERAAAAA</sequence>
<dbReference type="PANTHER" id="PTHR21337">
    <property type="entry name" value="PHOSPHO-2-DEHYDRO-3-DEOXYHEPTONATE ALDOLASE 1, 2"/>
    <property type="match status" value="1"/>
</dbReference>
<feature type="binding site" evidence="3">
    <location>
        <position position="110"/>
    </location>
    <ligand>
        <name>phosphoenolpyruvate</name>
        <dbReference type="ChEBI" id="CHEBI:58702"/>
    </ligand>
</feature>
<comment type="cofactor">
    <cofactor evidence="3">
        <name>Mn(2+)</name>
        <dbReference type="ChEBI" id="CHEBI:29035"/>
    </cofactor>
    <cofactor evidence="3">
        <name>Co(2+)</name>
        <dbReference type="ChEBI" id="CHEBI:48828"/>
    </cofactor>
    <cofactor evidence="3">
        <name>Cd(2+)</name>
        <dbReference type="ChEBI" id="CHEBI:48775"/>
    </cofactor>
    <text evidence="3">Binds 1 divalent cation per subunit. The enzyme is active with manganese, cobalt or cadmium ions.</text>
</comment>
<dbReference type="Pfam" id="PF01474">
    <property type="entry name" value="DAHP_synth_2"/>
    <property type="match status" value="1"/>
</dbReference>
<evidence type="ECO:0000256" key="2">
    <source>
        <dbReference type="ARBA" id="ARBA00022679"/>
    </source>
</evidence>
<accession>A0A219B6E1</accession>
<gene>
    <name evidence="5" type="ORF">B5C34_11095</name>
</gene>
<evidence type="ECO:0000256" key="4">
    <source>
        <dbReference type="RuleBase" id="RU363071"/>
    </source>
</evidence>
<keyword evidence="3" id="KW-0170">Cobalt</keyword>
<comment type="caution">
    <text evidence="5">The sequence shown here is derived from an EMBL/GenBank/DDBJ whole genome shotgun (WGS) entry which is preliminary data.</text>
</comment>
<keyword evidence="3" id="KW-0464">Manganese</keyword>
<evidence type="ECO:0000256" key="1">
    <source>
        <dbReference type="ARBA" id="ARBA00008911"/>
    </source>
</evidence>
<dbReference type="AlphaFoldDB" id="A0A219B6E1"/>
<dbReference type="RefSeq" id="WP_088712652.1">
    <property type="nucleotide sequence ID" value="NZ_NFZT01000001.1"/>
</dbReference>
<keyword evidence="2 4" id="KW-0808">Transferase</keyword>
<dbReference type="GO" id="GO:0003849">
    <property type="term" value="F:3-deoxy-7-phosphoheptulonate synthase activity"/>
    <property type="evidence" value="ECO:0007669"/>
    <property type="project" value="UniProtKB-EC"/>
</dbReference>
<dbReference type="OrthoDB" id="9766852at2"/>
<protein>
    <recommendedName>
        <fullName evidence="4">Phospho-2-dehydro-3-deoxyheptonate aldolase</fullName>
        <ecNumber evidence="4">2.5.1.54</ecNumber>
    </recommendedName>
</protein>
<feature type="binding site" evidence="3">
    <location>
        <position position="292"/>
    </location>
    <ligand>
        <name>phosphoenolpyruvate</name>
        <dbReference type="ChEBI" id="CHEBI:58702"/>
    </ligand>
</feature>
<dbReference type="GO" id="GO:0009073">
    <property type="term" value="P:aromatic amino acid family biosynthetic process"/>
    <property type="evidence" value="ECO:0007669"/>
    <property type="project" value="InterPro"/>
</dbReference>